<gene>
    <name evidence="1" type="ORF">Z517_00867</name>
</gene>
<organism evidence="1 2">
    <name type="scientific">Fonsecaea pedrosoi CBS 271.37</name>
    <dbReference type="NCBI Taxonomy" id="1442368"/>
    <lineage>
        <taxon>Eukaryota</taxon>
        <taxon>Fungi</taxon>
        <taxon>Dikarya</taxon>
        <taxon>Ascomycota</taxon>
        <taxon>Pezizomycotina</taxon>
        <taxon>Eurotiomycetes</taxon>
        <taxon>Chaetothyriomycetidae</taxon>
        <taxon>Chaetothyriales</taxon>
        <taxon>Herpotrichiellaceae</taxon>
        <taxon>Fonsecaea</taxon>
    </lineage>
</organism>
<accession>A0A0D2E614</accession>
<sequence>MAPRILTVSASPLQIRTSIGRLWTCRRPWRLLLRLLWPFPWHFRLEARPTVAELERDGAMRRDSQQQGIMQLRRIPLFRTRDTPLRSLYRLYEDTCSADLIMMGYECDYFFFHNEHSWQLCRMPDPKDPDPITYAILASMVEALVDAFNWRLELGLRRDKSMDESEQRHTNFNREEAPSWTAAVPPLPETLHLDKVETGTLDSSFLKRNIRAPKGYLYTV</sequence>
<dbReference type="AlphaFoldDB" id="A0A0D2E614"/>
<proteinExistence type="predicted"/>
<evidence type="ECO:0000313" key="2">
    <source>
        <dbReference type="Proteomes" id="UP000053029"/>
    </source>
</evidence>
<dbReference type="Proteomes" id="UP000053029">
    <property type="component" value="Unassembled WGS sequence"/>
</dbReference>
<dbReference type="VEuPathDB" id="FungiDB:Z517_00867"/>
<dbReference type="RefSeq" id="XP_013289284.1">
    <property type="nucleotide sequence ID" value="XM_013433830.1"/>
</dbReference>
<dbReference type="GeneID" id="25300357"/>
<dbReference type="EMBL" id="KN846969">
    <property type="protein sequence ID" value="KIW85476.1"/>
    <property type="molecule type" value="Genomic_DNA"/>
</dbReference>
<reference evidence="1 2" key="1">
    <citation type="submission" date="2015-01" db="EMBL/GenBank/DDBJ databases">
        <title>The Genome Sequence of Fonsecaea pedrosoi CBS 271.37.</title>
        <authorList>
            <consortium name="The Broad Institute Genomics Platform"/>
            <person name="Cuomo C."/>
            <person name="de Hoog S."/>
            <person name="Gorbushina A."/>
            <person name="Stielow B."/>
            <person name="Teixiera M."/>
            <person name="Abouelleil A."/>
            <person name="Chapman S.B."/>
            <person name="Priest M."/>
            <person name="Young S.K."/>
            <person name="Wortman J."/>
            <person name="Nusbaum C."/>
            <person name="Birren B."/>
        </authorList>
    </citation>
    <scope>NUCLEOTIDE SEQUENCE [LARGE SCALE GENOMIC DNA]</scope>
    <source>
        <strain evidence="1 2">CBS 271.37</strain>
    </source>
</reference>
<dbReference type="HOGENOM" id="CLU_082473_2_0_1"/>
<name>A0A0D2E614_9EURO</name>
<dbReference type="OrthoDB" id="5422293at2759"/>
<protein>
    <submittedName>
        <fullName evidence="1">Uncharacterized protein</fullName>
    </submittedName>
</protein>
<evidence type="ECO:0000313" key="1">
    <source>
        <dbReference type="EMBL" id="KIW85476.1"/>
    </source>
</evidence>
<keyword evidence="2" id="KW-1185">Reference proteome</keyword>